<gene>
    <name evidence="2" type="ORF">GCM10010528_30240</name>
</gene>
<feature type="transmembrane region" description="Helical" evidence="1">
    <location>
        <begin position="220"/>
        <end position="240"/>
    </location>
</feature>
<keyword evidence="1" id="KW-0472">Membrane</keyword>
<keyword evidence="1" id="KW-1133">Transmembrane helix</keyword>
<feature type="transmembrane region" description="Helical" evidence="1">
    <location>
        <begin position="22"/>
        <end position="44"/>
    </location>
</feature>
<comment type="caution">
    <text evidence="2">The sequence shown here is derived from an EMBL/GenBank/DDBJ whole genome shotgun (WGS) entry which is preliminary data.</text>
</comment>
<evidence type="ECO:0000313" key="3">
    <source>
        <dbReference type="Proteomes" id="UP001501035"/>
    </source>
</evidence>
<feature type="transmembrane region" description="Helical" evidence="1">
    <location>
        <begin position="260"/>
        <end position="281"/>
    </location>
</feature>
<sequence length="289" mass="30387">MISGVGVPSTYAPSGVRWIERLVHSLTQAIANIGHFLSFAYYAVRYAPQAMWRFRGQTIRTVTDLAWGRGAIIVGGGTALVMAVLGLAAGATVAIVAHGTLSMLDLGPVSGGVASYAITREFAPLLAALGFAVQAGCRMTAEIGSMRISEEIDALEVVGVHSIGFVVSTRVIAGIITILPTFLIAMLAAYLSSAVVVQARGESAGAYAHYFNQFVNFPDLAYATLKVSIFIVVIIVIHCYKGYFASGGPEGVGIASGHAIRASLVAIVALDLLLTLIFWGFNSPFVFRG</sequence>
<dbReference type="PANTHER" id="PTHR30188:SF13">
    <property type="entry name" value="CONSERVED HYPOTHETICAL INTEGRAL MEMBRANE PROTEIN YRBE3B"/>
    <property type="match status" value="1"/>
</dbReference>
<reference evidence="3" key="1">
    <citation type="journal article" date="2019" name="Int. J. Syst. Evol. Microbiol.">
        <title>The Global Catalogue of Microorganisms (GCM) 10K type strain sequencing project: providing services to taxonomists for standard genome sequencing and annotation.</title>
        <authorList>
            <consortium name="The Broad Institute Genomics Platform"/>
            <consortium name="The Broad Institute Genome Sequencing Center for Infectious Disease"/>
            <person name="Wu L."/>
            <person name="Ma J."/>
        </authorList>
    </citation>
    <scope>NUCLEOTIDE SEQUENCE [LARGE SCALE GENOMIC DNA]</scope>
    <source>
        <strain evidence="3">JCM 14234</strain>
    </source>
</reference>
<dbReference type="PANTHER" id="PTHR30188">
    <property type="entry name" value="ABC TRANSPORTER PERMEASE PROTEIN-RELATED"/>
    <property type="match status" value="1"/>
</dbReference>
<dbReference type="Proteomes" id="UP001501035">
    <property type="component" value="Unassembled WGS sequence"/>
</dbReference>
<protein>
    <submittedName>
        <fullName evidence="2">ABC transporter permease</fullName>
    </submittedName>
</protein>
<keyword evidence="1" id="KW-0812">Transmembrane</keyword>
<feature type="transmembrane region" description="Helical" evidence="1">
    <location>
        <begin position="117"/>
        <end position="137"/>
    </location>
</feature>
<accession>A0ABP6LP80</accession>
<organism evidence="2 3">
    <name type="scientific">Gordonia defluvii</name>
    <dbReference type="NCBI Taxonomy" id="283718"/>
    <lineage>
        <taxon>Bacteria</taxon>
        <taxon>Bacillati</taxon>
        <taxon>Actinomycetota</taxon>
        <taxon>Actinomycetes</taxon>
        <taxon>Mycobacteriales</taxon>
        <taxon>Gordoniaceae</taxon>
        <taxon>Gordonia</taxon>
    </lineage>
</organism>
<keyword evidence="3" id="KW-1185">Reference proteome</keyword>
<evidence type="ECO:0000313" key="2">
    <source>
        <dbReference type="EMBL" id="GAA3049020.1"/>
    </source>
</evidence>
<evidence type="ECO:0000256" key="1">
    <source>
        <dbReference type="SAM" id="Phobius"/>
    </source>
</evidence>
<feature type="transmembrane region" description="Helical" evidence="1">
    <location>
        <begin position="65"/>
        <end position="97"/>
    </location>
</feature>
<feature type="transmembrane region" description="Helical" evidence="1">
    <location>
        <begin position="171"/>
        <end position="191"/>
    </location>
</feature>
<dbReference type="Pfam" id="PF02405">
    <property type="entry name" value="MlaE"/>
    <property type="match status" value="1"/>
</dbReference>
<dbReference type="InterPro" id="IPR030802">
    <property type="entry name" value="Permease_MalE"/>
</dbReference>
<name>A0ABP6LP80_9ACTN</name>
<proteinExistence type="predicted"/>
<dbReference type="EMBL" id="BAAAVS010000060">
    <property type="protein sequence ID" value="GAA3049020.1"/>
    <property type="molecule type" value="Genomic_DNA"/>
</dbReference>